<evidence type="ECO:0000256" key="1">
    <source>
        <dbReference type="SAM" id="MobiDB-lite"/>
    </source>
</evidence>
<dbReference type="PANTHER" id="PTHR37402:SF1">
    <property type="entry name" value="GRAM DOMAIN-CONTAINING PROTEIN 4"/>
    <property type="match status" value="1"/>
</dbReference>
<feature type="region of interest" description="Disordered" evidence="1">
    <location>
        <begin position="492"/>
        <end position="516"/>
    </location>
</feature>
<gene>
    <name evidence="3" type="ORF">GFSPODELE1_LOCUS889</name>
</gene>
<keyword evidence="2" id="KW-0812">Transmembrane</keyword>
<feature type="transmembrane region" description="Helical" evidence="2">
    <location>
        <begin position="403"/>
        <end position="422"/>
    </location>
</feature>
<dbReference type="EMBL" id="OZ037944">
    <property type="protein sequence ID" value="CAL1695760.1"/>
    <property type="molecule type" value="Genomic_DNA"/>
</dbReference>
<evidence type="ECO:0000256" key="2">
    <source>
        <dbReference type="SAM" id="Phobius"/>
    </source>
</evidence>
<organism evidence="3 4">
    <name type="scientific">Somion occarium</name>
    <dbReference type="NCBI Taxonomy" id="3059160"/>
    <lineage>
        <taxon>Eukaryota</taxon>
        <taxon>Fungi</taxon>
        <taxon>Dikarya</taxon>
        <taxon>Basidiomycota</taxon>
        <taxon>Agaricomycotina</taxon>
        <taxon>Agaricomycetes</taxon>
        <taxon>Polyporales</taxon>
        <taxon>Cerrenaceae</taxon>
        <taxon>Somion</taxon>
    </lineage>
</organism>
<keyword evidence="4" id="KW-1185">Reference proteome</keyword>
<dbReference type="PANTHER" id="PTHR37402">
    <property type="entry name" value="GRAM DOMAIN-CONTAINING PROTEIN 4"/>
    <property type="match status" value="1"/>
</dbReference>
<accession>A0ABP1CJC6</accession>
<evidence type="ECO:0008006" key="5">
    <source>
        <dbReference type="Google" id="ProtNLM"/>
    </source>
</evidence>
<dbReference type="InterPro" id="IPR021709">
    <property type="entry name" value="DUF3292"/>
</dbReference>
<protein>
    <recommendedName>
        <fullName evidence="5">Peroxin domain-containing protein</fullName>
    </recommendedName>
</protein>
<feature type="transmembrane region" description="Helical" evidence="2">
    <location>
        <begin position="246"/>
        <end position="267"/>
    </location>
</feature>
<evidence type="ECO:0000313" key="4">
    <source>
        <dbReference type="Proteomes" id="UP001497453"/>
    </source>
</evidence>
<reference evidence="4" key="1">
    <citation type="submission" date="2024-04" db="EMBL/GenBank/DDBJ databases">
        <authorList>
            <person name="Shaw F."/>
            <person name="Minotto A."/>
        </authorList>
    </citation>
    <scope>NUCLEOTIDE SEQUENCE [LARGE SCALE GENOMIC DNA]</scope>
</reference>
<dbReference type="Proteomes" id="UP001497453">
    <property type="component" value="Chromosome 1"/>
</dbReference>
<feature type="transmembrane region" description="Helical" evidence="2">
    <location>
        <begin position="215"/>
        <end position="234"/>
    </location>
</feature>
<feature type="transmembrane region" description="Helical" evidence="2">
    <location>
        <begin position="428"/>
        <end position="450"/>
    </location>
</feature>
<name>A0ABP1CJC6_9APHY</name>
<feature type="compositionally biased region" description="Low complexity" evidence="1">
    <location>
        <begin position="493"/>
        <end position="507"/>
    </location>
</feature>
<keyword evidence="2" id="KW-1133">Transmembrane helix</keyword>
<evidence type="ECO:0000313" key="3">
    <source>
        <dbReference type="EMBL" id="CAL1695760.1"/>
    </source>
</evidence>
<sequence>MSRDSESMQKSNPALQPPPVHPALRSAPASNTSPRVLPPKPPPRPPPRPSPSVQPTHDDRVVQSEPGLPVYMPGSVDAFEPAKVDPPTEASSILDDLHEEDLSEVELRELYDSEEIDHFLHLFHTYVSEVKVSGQAGSEASLPQSDGIIELQEVKTDDVPSSDADSVTMPPVAPIPELTLSEWFASQLLKMLPPQQQQFPSFSVKRLRMTMERTYLALGPLYLSVFGRLARLATWQEYNTSLVCCVLYWILWYHGLLISGTCARILFSLIRRRYLPYPTLAELRQHRSQVDRAEQFSVGLSMRLAASPSFGVTDAWQLFREFRSRKRTKGKDMPVPVSTLEIVAESPDVEDGVPIVSEETIGITSNMTPDEIAMAQKALFIVIQIADLHERVKNIFLWRRPSASMTFAFALIGVIFVTALPAKYLVKMLGLAIGLLYWHVIPVIAAIPPLDRLRFPAPLKRVPTDAEYAMELISQRVASGLDVKPRRRKAWRSDSSNFSSPDFDQPSVQGSPRMDKWTGHVTTARDYVSNVKDTFKSGQWKDPGRWHVFNPLSTSAALPERGLQRKVDTRTFPAQHGKSTGLITLTPSTLIFTSAISLTPKLTIDLKQIVGVQKSGLVSGLHLRWSCVDDEGRVEEKDEKFAWVGGRDELFTRLVGSQSGRWVIG</sequence>
<proteinExistence type="predicted"/>
<feature type="compositionally biased region" description="Pro residues" evidence="1">
    <location>
        <begin position="36"/>
        <end position="52"/>
    </location>
</feature>
<feature type="region of interest" description="Disordered" evidence="1">
    <location>
        <begin position="1"/>
        <end position="89"/>
    </location>
</feature>
<keyword evidence="2" id="KW-0472">Membrane</keyword>
<dbReference type="Pfam" id="PF11696">
    <property type="entry name" value="DUF3292"/>
    <property type="match status" value="1"/>
</dbReference>
<dbReference type="InterPro" id="IPR037847">
    <property type="entry name" value="GRAMDC4"/>
</dbReference>